<keyword evidence="1" id="KW-0812">Transmembrane</keyword>
<dbReference type="EMBL" id="JAAVMB010000005">
    <property type="protein sequence ID" value="NKC67542.1"/>
    <property type="molecule type" value="Genomic_DNA"/>
</dbReference>
<accession>A0A7X6D864</accession>
<name>A0A7X6D864_9ENTE</name>
<gene>
    <name evidence="2" type="ORF">HED35_05535</name>
</gene>
<dbReference type="AlphaFoldDB" id="A0A7X6D864"/>
<comment type="caution">
    <text evidence="2">The sequence shown here is derived from an EMBL/GenBank/DDBJ whole genome shotgun (WGS) entry which is preliminary data.</text>
</comment>
<organism evidence="2 3">
    <name type="scientific">Vagococcus fluvialis</name>
    <dbReference type="NCBI Taxonomy" id="2738"/>
    <lineage>
        <taxon>Bacteria</taxon>
        <taxon>Bacillati</taxon>
        <taxon>Bacillota</taxon>
        <taxon>Bacilli</taxon>
        <taxon>Lactobacillales</taxon>
        <taxon>Enterococcaceae</taxon>
        <taxon>Vagococcus</taxon>
    </lineage>
</organism>
<keyword evidence="1" id="KW-0472">Membrane</keyword>
<keyword evidence="1" id="KW-1133">Transmembrane helix</keyword>
<reference evidence="2 3" key="1">
    <citation type="submission" date="2020-03" db="EMBL/GenBank/DDBJ databases">
        <title>Bacterial samples isolated from urine from healthy bovine heifers (Gyr breed).</title>
        <authorList>
            <person name="Giannattasio-Ferraz S."/>
            <person name="Maskeri L."/>
            <person name="Penido A."/>
            <person name="Barbosa-Stancioli E.F."/>
            <person name="Putonti C."/>
        </authorList>
    </citation>
    <scope>NUCLEOTIDE SEQUENCE [LARGE SCALE GENOMIC DNA]</scope>
    <source>
        <strain evidence="2 3">UFMG-H7</strain>
    </source>
</reference>
<feature type="transmembrane region" description="Helical" evidence="1">
    <location>
        <begin position="30"/>
        <end position="51"/>
    </location>
</feature>
<evidence type="ECO:0000313" key="3">
    <source>
        <dbReference type="Proteomes" id="UP000521358"/>
    </source>
</evidence>
<sequence length="56" mass="6356">MYDLWGLFLGGTTRDSVKKEFDGKKAGILIFKYTLLALSIPAVYLLLSYLVQKGIW</sequence>
<proteinExistence type="predicted"/>
<dbReference type="Proteomes" id="UP000521358">
    <property type="component" value="Unassembled WGS sequence"/>
</dbReference>
<evidence type="ECO:0000256" key="1">
    <source>
        <dbReference type="SAM" id="Phobius"/>
    </source>
</evidence>
<dbReference type="RefSeq" id="WP_167798885.1">
    <property type="nucleotide sequence ID" value="NZ_CP081470.1"/>
</dbReference>
<protein>
    <submittedName>
        <fullName evidence="2">Uncharacterized protein</fullName>
    </submittedName>
</protein>
<evidence type="ECO:0000313" key="2">
    <source>
        <dbReference type="EMBL" id="NKC67542.1"/>
    </source>
</evidence>